<reference evidence="1 2" key="1">
    <citation type="submission" date="2024-02" db="EMBL/GenBank/DDBJ databases">
        <title>Lysobacter Genome Sequencing and Mining.</title>
        <authorList>
            <person name="Bierman J."/>
            <person name="Walker M.C."/>
        </authorList>
    </citation>
    <scope>NUCLEOTIDE SEQUENCE [LARGE SCALE GENOMIC DNA]</scope>
    <source>
        <strain evidence="1 2">PB6250</strain>
    </source>
</reference>
<proteinExistence type="predicted"/>
<sequence length="131" mass="14458">MPARSLYDYAVIRVVPRVEREEFVNVGVLVSCPAAGLLAAGIELDEARLRALDPGVDVEAVRLHLQAIERICRGGRDAGPIGQLPARARFHWLTAKRSSIIQMSAVHTGRCLQAADIVEHLLERMVRTPRT</sequence>
<dbReference type="Pfam" id="PF11236">
    <property type="entry name" value="DUF3037"/>
    <property type="match status" value="1"/>
</dbReference>
<dbReference type="InterPro" id="IPR021398">
    <property type="entry name" value="DUF3037"/>
</dbReference>
<protein>
    <submittedName>
        <fullName evidence="1">DUF3037 domain-containing protein</fullName>
    </submittedName>
</protein>
<name>A0ABU8CX56_9GAMM</name>
<accession>A0ABU8CX56</accession>
<comment type="caution">
    <text evidence="1">The sequence shown here is derived from an EMBL/GenBank/DDBJ whole genome shotgun (WGS) entry which is preliminary data.</text>
</comment>
<gene>
    <name evidence="1" type="ORF">V2J18_01490</name>
</gene>
<dbReference type="EMBL" id="JBANDL010000002">
    <property type="protein sequence ID" value="MEI2453344.1"/>
    <property type="molecule type" value="Genomic_DNA"/>
</dbReference>
<evidence type="ECO:0000313" key="2">
    <source>
        <dbReference type="Proteomes" id="UP001387215"/>
    </source>
</evidence>
<dbReference type="Proteomes" id="UP001387215">
    <property type="component" value="Unassembled WGS sequence"/>
</dbReference>
<organism evidence="1 2">
    <name type="scientific">Lysobacter firmicutimachus</name>
    <dbReference type="NCBI Taxonomy" id="1792846"/>
    <lineage>
        <taxon>Bacteria</taxon>
        <taxon>Pseudomonadati</taxon>
        <taxon>Pseudomonadota</taxon>
        <taxon>Gammaproteobacteria</taxon>
        <taxon>Lysobacterales</taxon>
        <taxon>Lysobacteraceae</taxon>
        <taxon>Lysobacter</taxon>
    </lineage>
</organism>
<dbReference type="RefSeq" id="WP_336130691.1">
    <property type="nucleotide sequence ID" value="NZ_JBANDL010000002.1"/>
</dbReference>
<keyword evidence="2" id="KW-1185">Reference proteome</keyword>
<evidence type="ECO:0000313" key="1">
    <source>
        <dbReference type="EMBL" id="MEI2453344.1"/>
    </source>
</evidence>